<protein>
    <submittedName>
        <fullName evidence="8">ABC transporter ATP-binding protein</fullName>
    </submittedName>
</protein>
<comment type="caution">
    <text evidence="8">The sequence shown here is derived from an EMBL/GenBank/DDBJ whole genome shotgun (WGS) entry which is preliminary data.</text>
</comment>
<evidence type="ECO:0000256" key="1">
    <source>
        <dbReference type="ARBA" id="ARBA00022737"/>
    </source>
</evidence>
<organism evidence="8 9">
    <name type="scientific">Polyangium fumosum</name>
    <dbReference type="NCBI Taxonomy" id="889272"/>
    <lineage>
        <taxon>Bacteria</taxon>
        <taxon>Pseudomonadati</taxon>
        <taxon>Myxococcota</taxon>
        <taxon>Polyangia</taxon>
        <taxon>Polyangiales</taxon>
        <taxon>Polyangiaceae</taxon>
        <taxon>Polyangium</taxon>
    </lineage>
</organism>
<evidence type="ECO:0000256" key="5">
    <source>
        <dbReference type="ARBA" id="ARBA00061478"/>
    </source>
</evidence>
<dbReference type="FunFam" id="3.40.50.300:FF:000309">
    <property type="entry name" value="ABC transporter ATP-binding protein"/>
    <property type="match status" value="1"/>
</dbReference>
<evidence type="ECO:0000259" key="7">
    <source>
        <dbReference type="PROSITE" id="PS50893"/>
    </source>
</evidence>
<feature type="domain" description="ABC transporter" evidence="7">
    <location>
        <begin position="4"/>
        <end position="257"/>
    </location>
</feature>
<keyword evidence="2" id="KW-0547">Nucleotide-binding</keyword>
<dbReference type="InterPro" id="IPR017871">
    <property type="entry name" value="ABC_transporter-like_CS"/>
</dbReference>
<dbReference type="Proteomes" id="UP000309215">
    <property type="component" value="Unassembled WGS sequence"/>
</dbReference>
<proteinExistence type="inferred from homology"/>
<dbReference type="Gene3D" id="3.40.50.300">
    <property type="entry name" value="P-loop containing nucleotide triphosphate hydrolases"/>
    <property type="match status" value="2"/>
</dbReference>
<evidence type="ECO:0000256" key="3">
    <source>
        <dbReference type="ARBA" id="ARBA00022840"/>
    </source>
</evidence>
<dbReference type="Pfam" id="PF00005">
    <property type="entry name" value="ABC_tran"/>
    <property type="match status" value="2"/>
</dbReference>
<dbReference type="PROSITE" id="PS50893">
    <property type="entry name" value="ABC_TRANSPORTER_2"/>
    <property type="match status" value="2"/>
</dbReference>
<dbReference type="Pfam" id="PF12848">
    <property type="entry name" value="ABC_tran_Xtn"/>
    <property type="match status" value="1"/>
</dbReference>
<comment type="similarity">
    <text evidence="5">Belongs to the ABC transporter superfamily. ABCF family. Uup subfamily.</text>
</comment>
<dbReference type="InterPro" id="IPR032781">
    <property type="entry name" value="ABC_tran_Xtn"/>
</dbReference>
<dbReference type="InterPro" id="IPR003439">
    <property type="entry name" value="ABC_transporter-like_ATP-bd"/>
</dbReference>
<dbReference type="FunFam" id="3.40.50.300:FF:000011">
    <property type="entry name" value="Putative ABC transporter ATP-binding component"/>
    <property type="match status" value="1"/>
</dbReference>
<name>A0A4V5PMT9_9BACT</name>
<dbReference type="RefSeq" id="WP_136930477.1">
    <property type="nucleotide sequence ID" value="NZ_SSMQ01000018.1"/>
</dbReference>
<keyword evidence="3 8" id="KW-0067">ATP-binding</keyword>
<dbReference type="InterPro" id="IPR051309">
    <property type="entry name" value="ABCF_ATPase"/>
</dbReference>
<dbReference type="GO" id="GO:0005524">
    <property type="term" value="F:ATP binding"/>
    <property type="evidence" value="ECO:0007669"/>
    <property type="project" value="UniProtKB-KW"/>
</dbReference>
<dbReference type="OrthoDB" id="9808609at2"/>
<dbReference type="Gene3D" id="1.10.287.380">
    <property type="entry name" value="Valyl-tRNA synthetase, C-terminal domain"/>
    <property type="match status" value="1"/>
</dbReference>
<keyword evidence="9" id="KW-1185">Reference proteome</keyword>
<dbReference type="InterPro" id="IPR032524">
    <property type="entry name" value="ABC_tran_C"/>
</dbReference>
<feature type="domain" description="ABC transporter" evidence="7">
    <location>
        <begin position="321"/>
        <end position="540"/>
    </location>
</feature>
<accession>A0A4V5PMT9</accession>
<dbReference type="GO" id="GO:0003677">
    <property type="term" value="F:DNA binding"/>
    <property type="evidence" value="ECO:0007669"/>
    <property type="project" value="InterPro"/>
</dbReference>
<dbReference type="GO" id="GO:0016887">
    <property type="term" value="F:ATP hydrolysis activity"/>
    <property type="evidence" value="ECO:0007669"/>
    <property type="project" value="InterPro"/>
</dbReference>
<evidence type="ECO:0000256" key="4">
    <source>
        <dbReference type="ARBA" id="ARBA00049360"/>
    </source>
</evidence>
<dbReference type="InterPro" id="IPR037118">
    <property type="entry name" value="Val-tRNA_synth_C_sf"/>
</dbReference>
<keyword evidence="6" id="KW-0175">Coiled coil</keyword>
<feature type="coiled-coil region" evidence="6">
    <location>
        <begin position="578"/>
        <end position="639"/>
    </location>
</feature>
<dbReference type="EMBL" id="SSMQ01000018">
    <property type="protein sequence ID" value="TKD06626.1"/>
    <property type="molecule type" value="Genomic_DNA"/>
</dbReference>
<reference evidence="8 9" key="1">
    <citation type="submission" date="2019-04" db="EMBL/GenBank/DDBJ databases">
        <authorList>
            <person name="Li Y."/>
            <person name="Wang J."/>
        </authorList>
    </citation>
    <scope>NUCLEOTIDE SEQUENCE [LARGE SCALE GENOMIC DNA]</scope>
    <source>
        <strain evidence="8 9">DSM 14668</strain>
    </source>
</reference>
<evidence type="ECO:0000256" key="6">
    <source>
        <dbReference type="SAM" id="Coils"/>
    </source>
</evidence>
<dbReference type="SMART" id="SM00382">
    <property type="entry name" value="AAA"/>
    <property type="match status" value="2"/>
</dbReference>
<dbReference type="InterPro" id="IPR003593">
    <property type="entry name" value="AAA+_ATPase"/>
</dbReference>
<sequence>MPVLVAQELTKSFGERRILDGVSLSIHSGEHVGLVGANGSGKSTLARILAGLDKPDTGTVAQRRGADVAYLAQEPALDPVKTGRELVVEGLGPWAAAKSRYDAISARLGHGDGDQDALLAEQAEVAAQIERLGGWDQLHKVDEILGHVGVTRPDAPTAELSGGDKRRVALACLLIAPPALLVLDEPSNHLDTETIDWLERWLVEEYKGALLIVTHDRYLLDRVVDRTIELHRGKVYSYEGGYEDYLEAKAERLALEARTEQNRQNLLRTELEWLRRQPKARTTKQKARIQRAEAAKAATPARAEQTTKLLAESSFTGKTVLELRKLTLEMAGRTLVKDFDFVLAAGERVGIVGRNGTGKTTLLRSILGDVMPARGEVVVGKNTRVGYFDQHRSGLDEDKSIYDNVAAAGNKIELGGQPIEVRSFLERFLFDGHAQRQPVKSLSGGERARVVLAKMLSQSHSLLILDEPTNDLDLPTLSALEEMLTEYGGSALVVTHDRWFLDRVATSLLVFEGDGRVVRYAGGHQDYLVQKAAAEAAKEEATKAAAAAAKVTSKDKPAAAKPTAPKSKGLTWSEQRELEGIMGRIEDAEGEVASLEKELADPTLYSSRGAEVPVLGRRLDEAKARAATLIARWEELEQKQAGA</sequence>
<keyword evidence="1" id="KW-0677">Repeat</keyword>
<dbReference type="SUPFAM" id="SSF52540">
    <property type="entry name" value="P-loop containing nucleoside triphosphate hydrolases"/>
    <property type="match status" value="2"/>
</dbReference>
<evidence type="ECO:0000313" key="8">
    <source>
        <dbReference type="EMBL" id="TKD06626.1"/>
    </source>
</evidence>
<dbReference type="AlphaFoldDB" id="A0A4V5PMT9"/>
<dbReference type="CDD" id="cd03221">
    <property type="entry name" value="ABCF_EF-3"/>
    <property type="match status" value="2"/>
</dbReference>
<gene>
    <name evidence="8" type="ORF">E8A74_19155</name>
</gene>
<dbReference type="PANTHER" id="PTHR42855:SF1">
    <property type="entry name" value="ABC TRANSPORTER DOMAIN-CONTAINING PROTEIN"/>
    <property type="match status" value="1"/>
</dbReference>
<comment type="catalytic activity">
    <reaction evidence="4">
        <text>ATP + H2O = ADP + phosphate + H(+)</text>
        <dbReference type="Rhea" id="RHEA:13065"/>
        <dbReference type="ChEBI" id="CHEBI:15377"/>
        <dbReference type="ChEBI" id="CHEBI:15378"/>
        <dbReference type="ChEBI" id="CHEBI:30616"/>
        <dbReference type="ChEBI" id="CHEBI:43474"/>
        <dbReference type="ChEBI" id="CHEBI:456216"/>
    </reaction>
</comment>
<dbReference type="InterPro" id="IPR027417">
    <property type="entry name" value="P-loop_NTPase"/>
</dbReference>
<dbReference type="PROSITE" id="PS00211">
    <property type="entry name" value="ABC_TRANSPORTER_1"/>
    <property type="match status" value="2"/>
</dbReference>
<dbReference type="Pfam" id="PF16326">
    <property type="entry name" value="ABC_tran_CTD"/>
    <property type="match status" value="1"/>
</dbReference>
<dbReference type="PANTHER" id="PTHR42855">
    <property type="entry name" value="ABC TRANSPORTER ATP-BINDING SUBUNIT"/>
    <property type="match status" value="1"/>
</dbReference>
<evidence type="ECO:0000256" key="2">
    <source>
        <dbReference type="ARBA" id="ARBA00022741"/>
    </source>
</evidence>
<evidence type="ECO:0000313" key="9">
    <source>
        <dbReference type="Proteomes" id="UP000309215"/>
    </source>
</evidence>